<evidence type="ECO:0000313" key="2">
    <source>
        <dbReference type="EMBL" id="QLG61466.1"/>
    </source>
</evidence>
<protein>
    <submittedName>
        <fullName evidence="2">Uncharacterized protein</fullName>
    </submittedName>
</protein>
<name>A0A7D5L9G5_9EURY</name>
<organism evidence="2 3">
    <name type="scientific">Halorarum salinum</name>
    <dbReference type="NCBI Taxonomy" id="2743089"/>
    <lineage>
        <taxon>Archaea</taxon>
        <taxon>Methanobacteriati</taxon>
        <taxon>Methanobacteriota</taxon>
        <taxon>Stenosarchaea group</taxon>
        <taxon>Halobacteria</taxon>
        <taxon>Halobacteriales</taxon>
        <taxon>Haloferacaceae</taxon>
        <taxon>Halorarum</taxon>
    </lineage>
</organism>
<dbReference type="OrthoDB" id="307727at2157"/>
<dbReference type="PROSITE" id="PS51257">
    <property type="entry name" value="PROKAR_LIPOPROTEIN"/>
    <property type="match status" value="1"/>
</dbReference>
<dbReference type="GeneID" id="56037162"/>
<proteinExistence type="predicted"/>
<keyword evidence="3" id="KW-1185">Reference proteome</keyword>
<reference evidence="2 3" key="1">
    <citation type="submission" date="2020-06" db="EMBL/GenBank/DDBJ databases">
        <title>NJ-3-1, isolated from saline soil.</title>
        <authorList>
            <person name="Cui H.L."/>
            <person name="Shi X."/>
        </authorList>
    </citation>
    <scope>NUCLEOTIDE SEQUENCE [LARGE SCALE GENOMIC DNA]</scope>
    <source>
        <strain evidence="2 3">NJ-3-1</strain>
    </source>
</reference>
<accession>A0A7D5L9G5</accession>
<dbReference type="EMBL" id="CP058579">
    <property type="protein sequence ID" value="QLG61466.1"/>
    <property type="molecule type" value="Genomic_DNA"/>
</dbReference>
<gene>
    <name evidence="2" type="ORF">HUG12_06845</name>
</gene>
<dbReference type="AlphaFoldDB" id="A0A7D5L9G5"/>
<dbReference type="RefSeq" id="WP_179268051.1">
    <property type="nucleotide sequence ID" value="NZ_CP058579.1"/>
</dbReference>
<dbReference type="Proteomes" id="UP000509626">
    <property type="component" value="Chromosome"/>
</dbReference>
<evidence type="ECO:0000313" key="3">
    <source>
        <dbReference type="Proteomes" id="UP000509626"/>
    </source>
</evidence>
<evidence type="ECO:0000256" key="1">
    <source>
        <dbReference type="SAM" id="MobiDB-lite"/>
    </source>
</evidence>
<dbReference type="KEGG" id="halu:HUG12_06845"/>
<feature type="region of interest" description="Disordered" evidence="1">
    <location>
        <begin position="30"/>
        <end position="51"/>
    </location>
</feature>
<sequence length="277" mass="29363">MIRRPSIAIALLLVLAGCGGLAGPADEQRTVNPNLAGAPSATATPDPTEDYPPGVSADGVDARELANAHVAALEDRPNAVRVHTTVVAANGTTLVSRTATTRENGSRSSVSLVTDGAAPAFLGDVGDYAYWSDGNETLVRQEQWNGSVEHGTLPGDSEPAIGFTDTGRSVVEPALLAREFRYVGTERRGNATYHVLTADAGTVERDERADARNYRLTVAVTPEGVVESMTTRYDTARDGVEFTYVQRFRVSDVDGTTVDRPAWADEVMGNVTATTTP</sequence>